<feature type="transmembrane region" description="Helical" evidence="9">
    <location>
        <begin position="183"/>
        <end position="207"/>
    </location>
</feature>
<feature type="transmembrane region" description="Helical" evidence="9">
    <location>
        <begin position="268"/>
        <end position="287"/>
    </location>
</feature>
<dbReference type="GO" id="GO:0015153">
    <property type="term" value="F:rhamnose transmembrane transporter activity"/>
    <property type="evidence" value="ECO:0007669"/>
    <property type="project" value="InterPro"/>
</dbReference>
<evidence type="ECO:0000256" key="7">
    <source>
        <dbReference type="ARBA" id="ARBA00022989"/>
    </source>
</evidence>
<dbReference type="InterPro" id="IPR004673">
    <property type="entry name" value="L-rhamnose-proton_sym_RhaT"/>
</dbReference>
<keyword evidence="7 9" id="KW-1133">Transmembrane helix</keyword>
<sequence length="352" mass="39038">MEIILLGIFLHFVGGFASGSFYIPYKGVKQWSWESYWITGGLFSWLIVPLIAAYFTVPHFIEILQNADSSVLMWTYTFGVLWGIGGLTFGLTMRYLGLSLGMSVIMGLTSAFGALAPPIYRDLFTDSTEQTFTSMLQSTGGLWVLAGVAVSLVGIAFCGRAGIIKEQEMADHHKKAGVAEFSLTKGITVALISGMLSACFSYGISAGRPLAEAAVAMGSNSLFQNNVTFMVIMWGGLTTNLIWCAAMAIRNRSYTDFVNPETPRLRNWLLSAAAGTTWFLQFFFYGMGESRLNNDASSWVLHMSFIIIVSNFWGMFFREWRGASRRNMRVLYIGIAIILFSICMVGWGNYLR</sequence>
<dbReference type="EMBL" id="MSCW01000007">
    <property type="protein sequence ID" value="ONF43424.1"/>
    <property type="molecule type" value="Genomic_DNA"/>
</dbReference>
<name>A0A1V2DRT1_9GAMM</name>
<feature type="transmembrane region" description="Helical" evidence="9">
    <location>
        <begin position="140"/>
        <end position="163"/>
    </location>
</feature>
<dbReference type="AlphaFoldDB" id="A0A1V2DRT1"/>
<evidence type="ECO:0000256" key="3">
    <source>
        <dbReference type="ARBA" id="ARBA00022519"/>
    </source>
</evidence>
<dbReference type="STRING" id="135739.BTO32_12175"/>
<keyword evidence="2" id="KW-1003">Cell membrane</keyword>
<feature type="transmembrane region" description="Helical" evidence="9">
    <location>
        <begin position="98"/>
        <end position="120"/>
    </location>
</feature>
<keyword evidence="11" id="KW-1185">Reference proteome</keyword>
<keyword evidence="1" id="KW-0813">Transport</keyword>
<feature type="transmembrane region" description="Helical" evidence="9">
    <location>
        <begin position="227"/>
        <end position="248"/>
    </location>
</feature>
<feature type="transmembrane region" description="Helical" evidence="9">
    <location>
        <begin position="330"/>
        <end position="350"/>
    </location>
</feature>
<keyword evidence="6" id="KW-0769">Symport</keyword>
<evidence type="ECO:0000256" key="8">
    <source>
        <dbReference type="ARBA" id="ARBA00023136"/>
    </source>
</evidence>
<evidence type="ECO:0000256" key="2">
    <source>
        <dbReference type="ARBA" id="ARBA00022475"/>
    </source>
</evidence>
<dbReference type="Pfam" id="PF06379">
    <property type="entry name" value="RhaT"/>
    <property type="match status" value="1"/>
</dbReference>
<comment type="caution">
    <text evidence="10">The sequence shown here is derived from an EMBL/GenBank/DDBJ whole genome shotgun (WGS) entry which is preliminary data.</text>
</comment>
<proteinExistence type="predicted"/>
<evidence type="ECO:0000313" key="11">
    <source>
        <dbReference type="Proteomes" id="UP000189339"/>
    </source>
</evidence>
<dbReference type="NCBIfam" id="NF010024">
    <property type="entry name" value="PRK13499.1-4"/>
    <property type="match status" value="1"/>
</dbReference>
<reference evidence="10 11" key="1">
    <citation type="submission" date="2016-12" db="EMBL/GenBank/DDBJ databases">
        <title>Marinobacter lutaoensis whole genome sequencing.</title>
        <authorList>
            <person name="Verma A."/>
            <person name="Krishnamurthi S."/>
        </authorList>
    </citation>
    <scope>NUCLEOTIDE SEQUENCE [LARGE SCALE GENOMIC DNA]</scope>
    <source>
        <strain evidence="10 11">T5054</strain>
    </source>
</reference>
<dbReference type="Proteomes" id="UP000189339">
    <property type="component" value="Unassembled WGS sequence"/>
</dbReference>
<keyword evidence="5 9" id="KW-0812">Transmembrane</keyword>
<evidence type="ECO:0000256" key="4">
    <source>
        <dbReference type="ARBA" id="ARBA00022597"/>
    </source>
</evidence>
<dbReference type="RefSeq" id="WP_076724889.1">
    <property type="nucleotide sequence ID" value="NZ_MSCW01000007.1"/>
</dbReference>
<dbReference type="GO" id="GO:0016020">
    <property type="term" value="C:membrane"/>
    <property type="evidence" value="ECO:0007669"/>
    <property type="project" value="InterPro"/>
</dbReference>
<evidence type="ECO:0000256" key="5">
    <source>
        <dbReference type="ARBA" id="ARBA00022692"/>
    </source>
</evidence>
<accession>A0A1V2DRT1</accession>
<evidence type="ECO:0000256" key="1">
    <source>
        <dbReference type="ARBA" id="ARBA00022448"/>
    </source>
</evidence>
<gene>
    <name evidence="10" type="ORF">BTO32_12175</name>
</gene>
<keyword evidence="3" id="KW-0997">Cell inner membrane</keyword>
<dbReference type="OrthoDB" id="9790043at2"/>
<evidence type="ECO:0000313" key="10">
    <source>
        <dbReference type="EMBL" id="ONF43424.1"/>
    </source>
</evidence>
<dbReference type="GO" id="GO:0015293">
    <property type="term" value="F:symporter activity"/>
    <property type="evidence" value="ECO:0007669"/>
    <property type="project" value="UniProtKB-KW"/>
</dbReference>
<feature type="transmembrane region" description="Helical" evidence="9">
    <location>
        <begin position="299"/>
        <end position="318"/>
    </location>
</feature>
<feature type="transmembrane region" description="Helical" evidence="9">
    <location>
        <begin position="6"/>
        <end position="25"/>
    </location>
</feature>
<evidence type="ECO:0000256" key="6">
    <source>
        <dbReference type="ARBA" id="ARBA00022847"/>
    </source>
</evidence>
<organism evidence="10 11">
    <name type="scientific">Marinobacter lutaoensis</name>
    <dbReference type="NCBI Taxonomy" id="135739"/>
    <lineage>
        <taxon>Bacteria</taxon>
        <taxon>Pseudomonadati</taxon>
        <taxon>Pseudomonadota</taxon>
        <taxon>Gammaproteobacteria</taxon>
        <taxon>Pseudomonadales</taxon>
        <taxon>Marinobacteraceae</taxon>
        <taxon>Marinobacter</taxon>
    </lineage>
</organism>
<feature type="transmembrane region" description="Helical" evidence="9">
    <location>
        <begin position="37"/>
        <end position="61"/>
    </location>
</feature>
<feature type="transmembrane region" description="Helical" evidence="9">
    <location>
        <begin position="73"/>
        <end position="91"/>
    </location>
</feature>
<keyword evidence="8 9" id="KW-0472">Membrane</keyword>
<protein>
    <submittedName>
        <fullName evidence="10">Rhamnose/proton symporter RhaT</fullName>
    </submittedName>
</protein>
<keyword evidence="4" id="KW-0762">Sugar transport</keyword>
<evidence type="ECO:0000256" key="9">
    <source>
        <dbReference type="SAM" id="Phobius"/>
    </source>
</evidence>